<evidence type="ECO:0000313" key="19">
    <source>
        <dbReference type="EMBL" id="GJD42276.1"/>
    </source>
</evidence>
<evidence type="ECO:0000256" key="8">
    <source>
        <dbReference type="ARBA" id="ARBA00022692"/>
    </source>
</evidence>
<dbReference type="InterPro" id="IPR003660">
    <property type="entry name" value="HAMP_dom"/>
</dbReference>
<dbReference type="SMART" id="SM00387">
    <property type="entry name" value="HATPase_c"/>
    <property type="match status" value="1"/>
</dbReference>
<sequence length="446" mass="47737">MRLVPHSLGGRLALLLVLAVVGAQAAAFAMFAHESSRVGRAAARTQVVDRIATLVRLLDTVQPDTVPSVVAAYGSPRHRFTIDAGSLVPEGAMGVDETRLARRIDRRMKADVSQARIALVERDAGEDTPRGRLSDRPQALRVSVLLDDGRWLNAEAPLALRTPPWIRIALIQVLASVVAVLVVVAIANRGIVGPVAELATAAEMAGRGAAFEPLPERGPRELRTMTAAFNVMQVRLEAFVADRTRMLAAISHDLRTPIASLWLRAEMVEDGELRSAMVRTISDMGRMVDATLAFARDDALAQESGPLDLAEMVRALVDDHVVLGRDVTVASPADLQFHGRPVALRRALDNLVENAVRYGDRARITLERGDDSIRILVDDDGPGIPADRIEEMFAPFARLEGSRNAETGGTGLGLAIARSAIRAHGGDVALANRGGGGLRADVSLPA</sequence>
<evidence type="ECO:0000256" key="15">
    <source>
        <dbReference type="SAM" id="Phobius"/>
    </source>
</evidence>
<keyword evidence="11" id="KW-0067">ATP-binding</keyword>
<keyword evidence="16" id="KW-0732">Signal</keyword>
<evidence type="ECO:0000256" key="1">
    <source>
        <dbReference type="ARBA" id="ARBA00000085"/>
    </source>
</evidence>
<dbReference type="Pfam" id="PF02518">
    <property type="entry name" value="HATPase_c"/>
    <property type="match status" value="1"/>
</dbReference>
<gene>
    <name evidence="19" type="primary">sasA_1</name>
    <name evidence="19" type="ORF">AFCDBAGC_0111</name>
</gene>
<dbReference type="SUPFAM" id="SSF47384">
    <property type="entry name" value="Homodimeric domain of signal transducing histidine kinase"/>
    <property type="match status" value="1"/>
</dbReference>
<comment type="caution">
    <text evidence="19">The sequence shown here is derived from an EMBL/GenBank/DDBJ whole genome shotgun (WGS) entry which is preliminary data.</text>
</comment>
<evidence type="ECO:0000256" key="4">
    <source>
        <dbReference type="ARBA" id="ARBA00022475"/>
    </source>
</evidence>
<dbReference type="PANTHER" id="PTHR44936">
    <property type="entry name" value="SENSOR PROTEIN CREC"/>
    <property type="match status" value="1"/>
</dbReference>
<proteinExistence type="predicted"/>
<dbReference type="CDD" id="cd00082">
    <property type="entry name" value="HisKA"/>
    <property type="match status" value="1"/>
</dbReference>
<dbReference type="PROSITE" id="PS50109">
    <property type="entry name" value="HIS_KIN"/>
    <property type="match status" value="1"/>
</dbReference>
<evidence type="ECO:0000256" key="11">
    <source>
        <dbReference type="ARBA" id="ARBA00022840"/>
    </source>
</evidence>
<dbReference type="Pfam" id="PF00672">
    <property type="entry name" value="HAMP"/>
    <property type="match status" value="1"/>
</dbReference>
<feature type="signal peptide" evidence="16">
    <location>
        <begin position="1"/>
        <end position="25"/>
    </location>
</feature>
<dbReference type="SUPFAM" id="SSF55874">
    <property type="entry name" value="ATPase domain of HSP90 chaperone/DNA topoisomerase II/histidine kinase"/>
    <property type="match status" value="1"/>
</dbReference>
<feature type="domain" description="HAMP" evidence="18">
    <location>
        <begin position="189"/>
        <end position="241"/>
    </location>
</feature>
<name>A0ABQ4QB74_9HYPH</name>
<evidence type="ECO:0000313" key="20">
    <source>
        <dbReference type="Proteomes" id="UP001055117"/>
    </source>
</evidence>
<evidence type="ECO:0000256" key="14">
    <source>
        <dbReference type="ARBA" id="ARBA00023136"/>
    </source>
</evidence>
<dbReference type="InterPro" id="IPR003594">
    <property type="entry name" value="HATPase_dom"/>
</dbReference>
<dbReference type="InterPro" id="IPR036890">
    <property type="entry name" value="HATPase_C_sf"/>
</dbReference>
<keyword evidence="14 15" id="KW-0472">Membrane</keyword>
<dbReference type="Gene3D" id="3.30.565.10">
    <property type="entry name" value="Histidine kinase-like ATPase, C-terminal domain"/>
    <property type="match status" value="1"/>
</dbReference>
<keyword evidence="6" id="KW-0597">Phosphoprotein</keyword>
<dbReference type="SMART" id="SM00304">
    <property type="entry name" value="HAMP"/>
    <property type="match status" value="1"/>
</dbReference>
<evidence type="ECO:0000256" key="3">
    <source>
        <dbReference type="ARBA" id="ARBA00012438"/>
    </source>
</evidence>
<comment type="subcellular location">
    <subcellularLocation>
        <location evidence="2">Cell inner membrane</location>
        <topology evidence="2">Multi-pass membrane protein</topology>
    </subcellularLocation>
</comment>
<feature type="domain" description="Histidine kinase" evidence="17">
    <location>
        <begin position="249"/>
        <end position="446"/>
    </location>
</feature>
<dbReference type="EMBL" id="BPQG01000003">
    <property type="protein sequence ID" value="GJD42276.1"/>
    <property type="molecule type" value="Genomic_DNA"/>
</dbReference>
<keyword evidence="5" id="KW-0997">Cell inner membrane</keyword>
<dbReference type="CDD" id="cd06225">
    <property type="entry name" value="HAMP"/>
    <property type="match status" value="1"/>
</dbReference>
<keyword evidence="12 15" id="KW-1133">Transmembrane helix</keyword>
<feature type="transmembrane region" description="Helical" evidence="15">
    <location>
        <begin position="165"/>
        <end position="187"/>
    </location>
</feature>
<evidence type="ECO:0000256" key="12">
    <source>
        <dbReference type="ARBA" id="ARBA00022989"/>
    </source>
</evidence>
<dbReference type="InterPro" id="IPR050980">
    <property type="entry name" value="2C_sensor_his_kinase"/>
</dbReference>
<keyword evidence="13" id="KW-0902">Two-component regulatory system</keyword>
<dbReference type="Proteomes" id="UP001055117">
    <property type="component" value="Unassembled WGS sequence"/>
</dbReference>
<evidence type="ECO:0000256" key="5">
    <source>
        <dbReference type="ARBA" id="ARBA00022519"/>
    </source>
</evidence>
<dbReference type="InterPro" id="IPR005467">
    <property type="entry name" value="His_kinase_dom"/>
</dbReference>
<comment type="catalytic activity">
    <reaction evidence="1">
        <text>ATP + protein L-histidine = ADP + protein N-phospho-L-histidine.</text>
        <dbReference type="EC" id="2.7.13.3"/>
    </reaction>
</comment>
<evidence type="ECO:0000259" key="18">
    <source>
        <dbReference type="PROSITE" id="PS50885"/>
    </source>
</evidence>
<dbReference type="Gene3D" id="1.10.287.130">
    <property type="match status" value="1"/>
</dbReference>
<dbReference type="InterPro" id="IPR004358">
    <property type="entry name" value="Sig_transdc_His_kin-like_C"/>
</dbReference>
<keyword evidence="10" id="KW-0418">Kinase</keyword>
<dbReference type="PRINTS" id="PR00344">
    <property type="entry name" value="BCTRLSENSOR"/>
</dbReference>
<evidence type="ECO:0000259" key="17">
    <source>
        <dbReference type="PROSITE" id="PS50109"/>
    </source>
</evidence>
<reference evidence="19 20" key="1">
    <citation type="journal article" date="2021" name="Front. Microbiol.">
        <title>Comprehensive Comparative Genomics and Phenotyping of Methylobacterium Species.</title>
        <authorList>
            <person name="Alessa O."/>
            <person name="Ogura Y."/>
            <person name="Fujitani Y."/>
            <person name="Takami H."/>
            <person name="Hayashi T."/>
            <person name="Sahin N."/>
            <person name="Tani A."/>
        </authorList>
    </citation>
    <scope>NUCLEOTIDE SEQUENCE [LARGE SCALE GENOMIC DNA]</scope>
    <source>
        <strain evidence="19 20">DSM 23679</strain>
    </source>
</reference>
<keyword evidence="8 15" id="KW-0812">Transmembrane</keyword>
<evidence type="ECO:0000256" key="13">
    <source>
        <dbReference type="ARBA" id="ARBA00023012"/>
    </source>
</evidence>
<dbReference type="InterPro" id="IPR003661">
    <property type="entry name" value="HisK_dim/P_dom"/>
</dbReference>
<dbReference type="SMART" id="SM00388">
    <property type="entry name" value="HisKA"/>
    <property type="match status" value="1"/>
</dbReference>
<evidence type="ECO:0000256" key="2">
    <source>
        <dbReference type="ARBA" id="ARBA00004429"/>
    </source>
</evidence>
<accession>A0ABQ4QB74</accession>
<keyword evidence="20" id="KW-1185">Reference proteome</keyword>
<keyword evidence="9" id="KW-0547">Nucleotide-binding</keyword>
<evidence type="ECO:0000256" key="10">
    <source>
        <dbReference type="ARBA" id="ARBA00022777"/>
    </source>
</evidence>
<feature type="chain" id="PRO_5045787589" description="histidine kinase" evidence="16">
    <location>
        <begin position="26"/>
        <end position="446"/>
    </location>
</feature>
<dbReference type="PROSITE" id="PS50885">
    <property type="entry name" value="HAMP"/>
    <property type="match status" value="1"/>
</dbReference>
<keyword evidence="7" id="KW-0808">Transferase</keyword>
<evidence type="ECO:0000256" key="7">
    <source>
        <dbReference type="ARBA" id="ARBA00022679"/>
    </source>
</evidence>
<organism evidence="19 20">
    <name type="scientific">Methylobacterium cerastii</name>
    <dbReference type="NCBI Taxonomy" id="932741"/>
    <lineage>
        <taxon>Bacteria</taxon>
        <taxon>Pseudomonadati</taxon>
        <taxon>Pseudomonadota</taxon>
        <taxon>Alphaproteobacteria</taxon>
        <taxon>Hyphomicrobiales</taxon>
        <taxon>Methylobacteriaceae</taxon>
        <taxon>Methylobacterium</taxon>
    </lineage>
</organism>
<evidence type="ECO:0000256" key="9">
    <source>
        <dbReference type="ARBA" id="ARBA00022741"/>
    </source>
</evidence>
<evidence type="ECO:0000256" key="16">
    <source>
        <dbReference type="SAM" id="SignalP"/>
    </source>
</evidence>
<keyword evidence="4" id="KW-1003">Cell membrane</keyword>
<dbReference type="Pfam" id="PF00512">
    <property type="entry name" value="HisKA"/>
    <property type="match status" value="1"/>
</dbReference>
<dbReference type="InterPro" id="IPR036097">
    <property type="entry name" value="HisK_dim/P_sf"/>
</dbReference>
<protein>
    <recommendedName>
        <fullName evidence="3">histidine kinase</fullName>
        <ecNumber evidence="3">2.7.13.3</ecNumber>
    </recommendedName>
</protein>
<dbReference type="PANTHER" id="PTHR44936:SF5">
    <property type="entry name" value="SENSOR HISTIDINE KINASE ENVZ"/>
    <property type="match status" value="1"/>
</dbReference>
<dbReference type="EC" id="2.7.13.3" evidence="3"/>
<evidence type="ECO:0000256" key="6">
    <source>
        <dbReference type="ARBA" id="ARBA00022553"/>
    </source>
</evidence>